<organism evidence="10 11">
    <name type="scientific">Parasphingopyxis marina</name>
    <dbReference type="NCBI Taxonomy" id="2761622"/>
    <lineage>
        <taxon>Bacteria</taxon>
        <taxon>Pseudomonadati</taxon>
        <taxon>Pseudomonadota</taxon>
        <taxon>Alphaproteobacteria</taxon>
        <taxon>Sphingomonadales</taxon>
        <taxon>Sphingomonadaceae</taxon>
        <taxon>Parasphingopyxis</taxon>
    </lineage>
</organism>
<evidence type="ECO:0000256" key="9">
    <source>
        <dbReference type="SAM" id="Phobius"/>
    </source>
</evidence>
<dbReference type="EMBL" id="JACJVJ010000001">
    <property type="protein sequence ID" value="MBC2777656.1"/>
    <property type="molecule type" value="Genomic_DNA"/>
</dbReference>
<evidence type="ECO:0000256" key="8">
    <source>
        <dbReference type="ARBA" id="ARBA00023136"/>
    </source>
</evidence>
<dbReference type="PANTHER" id="PTHR11351">
    <property type="entry name" value="ACYL-COA DESATURASE"/>
    <property type="match status" value="1"/>
</dbReference>
<keyword evidence="6" id="KW-0560">Oxidoreductase</keyword>
<dbReference type="RefSeq" id="WP_185800850.1">
    <property type="nucleotide sequence ID" value="NZ_JACJVJ010000001.1"/>
</dbReference>
<dbReference type="AlphaFoldDB" id="A0A842HX19"/>
<dbReference type="GO" id="GO:0016717">
    <property type="term" value="F:oxidoreductase activity, acting on paired donors, with oxidation of a pair of donors resulting in the reduction of molecular oxygen to two molecules of water"/>
    <property type="evidence" value="ECO:0007669"/>
    <property type="project" value="InterPro"/>
</dbReference>
<evidence type="ECO:0000256" key="6">
    <source>
        <dbReference type="ARBA" id="ARBA00023002"/>
    </source>
</evidence>
<gene>
    <name evidence="10" type="ORF">H6P80_08475</name>
</gene>
<dbReference type="GO" id="GO:0016020">
    <property type="term" value="C:membrane"/>
    <property type="evidence" value="ECO:0007669"/>
    <property type="project" value="UniProtKB-SubCell"/>
</dbReference>
<comment type="subcellular location">
    <subcellularLocation>
        <location evidence="1">Membrane</location>
        <topology evidence="1">Multi-pass membrane protein</topology>
    </subcellularLocation>
</comment>
<evidence type="ECO:0000256" key="2">
    <source>
        <dbReference type="ARBA" id="ARBA00008749"/>
    </source>
</evidence>
<evidence type="ECO:0000313" key="10">
    <source>
        <dbReference type="EMBL" id="MBC2777656.1"/>
    </source>
</evidence>
<dbReference type="GO" id="GO:0006631">
    <property type="term" value="P:fatty acid metabolic process"/>
    <property type="evidence" value="ECO:0007669"/>
    <property type="project" value="UniProtKB-KW"/>
</dbReference>
<protein>
    <submittedName>
        <fullName evidence="10">Acyl-CoA desaturase</fullName>
    </submittedName>
</protein>
<feature type="transmembrane region" description="Helical" evidence="9">
    <location>
        <begin position="178"/>
        <end position="198"/>
    </location>
</feature>
<comment type="similarity">
    <text evidence="2">Belongs to the fatty acid desaturase type 2 family.</text>
</comment>
<keyword evidence="5 9" id="KW-1133">Transmembrane helix</keyword>
<keyword evidence="11" id="KW-1185">Reference proteome</keyword>
<name>A0A842HX19_9SPHN</name>
<feature type="transmembrane region" description="Helical" evidence="9">
    <location>
        <begin position="88"/>
        <end position="107"/>
    </location>
</feature>
<evidence type="ECO:0000256" key="3">
    <source>
        <dbReference type="ARBA" id="ARBA00022692"/>
    </source>
</evidence>
<keyword evidence="7" id="KW-0443">Lipid metabolism</keyword>
<reference evidence="10 11" key="1">
    <citation type="submission" date="2020-08" db="EMBL/GenBank/DDBJ databases">
        <title>Draft genome sequence of Parasphingopyxis sp. GrpM-11.</title>
        <authorList>
            <person name="Oh J."/>
            <person name="Roh D.-H."/>
        </authorList>
    </citation>
    <scope>NUCLEOTIDE SEQUENCE [LARGE SCALE GENOMIC DNA]</scope>
    <source>
        <strain evidence="10 11">GrpM-11</strain>
    </source>
</reference>
<keyword evidence="4" id="KW-0276">Fatty acid metabolism</keyword>
<feature type="transmembrane region" description="Helical" evidence="9">
    <location>
        <begin position="34"/>
        <end position="67"/>
    </location>
</feature>
<evidence type="ECO:0000256" key="5">
    <source>
        <dbReference type="ARBA" id="ARBA00022989"/>
    </source>
</evidence>
<comment type="caution">
    <text evidence="10">The sequence shown here is derived from an EMBL/GenBank/DDBJ whole genome shotgun (WGS) entry which is preliminary data.</text>
</comment>
<evidence type="ECO:0000256" key="4">
    <source>
        <dbReference type="ARBA" id="ARBA00022832"/>
    </source>
</evidence>
<accession>A0A842HX19</accession>
<evidence type="ECO:0000256" key="7">
    <source>
        <dbReference type="ARBA" id="ARBA00023098"/>
    </source>
</evidence>
<evidence type="ECO:0000313" key="11">
    <source>
        <dbReference type="Proteomes" id="UP000564378"/>
    </source>
</evidence>
<keyword evidence="3 9" id="KW-0812">Transmembrane</keyword>
<sequence length="299" mass="33903">MMKPVLRIDGSSACAESGKPVLDFPKAVWNGGMLFATVALAGALFTWSAFALFLITTYVSLLVGHSVGMHRLMIHRTFECAKPVERTLIYVGVLVGVAGPFGIIGIHDTRDWAQRQSRCHDFFAHTKSLPLDLLWQLAFRFRFNRPPKLTIESHFADDSFYRFLDWSWRWHQLPLATAFYFFGGWGWVVWGICARVFVSAAGHWTITYFCHNPGPGRWTVRNAAVQASNVPGLGLLTYGECWHNNHHAFPESAQIGLYPRQTDPGWSLIKLLQRCGLAWNIGQPRQVHDREDLLEASPY</sequence>
<dbReference type="CDD" id="cd03505">
    <property type="entry name" value="Delta9-FADS-like"/>
    <property type="match status" value="1"/>
</dbReference>
<keyword evidence="8 9" id="KW-0472">Membrane</keyword>
<dbReference type="Proteomes" id="UP000564378">
    <property type="component" value="Unassembled WGS sequence"/>
</dbReference>
<dbReference type="InterPro" id="IPR015876">
    <property type="entry name" value="Acyl-CoA_DS"/>
</dbReference>
<evidence type="ECO:0000256" key="1">
    <source>
        <dbReference type="ARBA" id="ARBA00004141"/>
    </source>
</evidence>
<proteinExistence type="inferred from homology"/>